<sequence length="36" mass="3634">MDPTTIAALGFGGLFVLLAIRMPVGAAMMLIGTLGI</sequence>
<evidence type="ECO:0000256" key="1">
    <source>
        <dbReference type="SAM" id="Phobius"/>
    </source>
</evidence>
<dbReference type="AlphaFoldDB" id="A0A1L9NZQ4"/>
<dbReference type="Proteomes" id="UP000184514">
    <property type="component" value="Unassembled WGS sequence"/>
</dbReference>
<evidence type="ECO:0008006" key="4">
    <source>
        <dbReference type="Google" id="ProtNLM"/>
    </source>
</evidence>
<proteinExistence type="predicted"/>
<organism evidence="2 3">
    <name type="scientific">Planktotalea frisia</name>
    <dbReference type="NCBI Taxonomy" id="696762"/>
    <lineage>
        <taxon>Bacteria</taxon>
        <taxon>Pseudomonadati</taxon>
        <taxon>Pseudomonadota</taxon>
        <taxon>Alphaproteobacteria</taxon>
        <taxon>Rhodobacterales</taxon>
        <taxon>Paracoccaceae</taxon>
        <taxon>Planktotalea</taxon>
    </lineage>
</organism>
<accession>A0A1L9NZQ4</accession>
<comment type="caution">
    <text evidence="2">The sequence shown here is derived from an EMBL/GenBank/DDBJ whole genome shotgun (WGS) entry which is preliminary data.</text>
</comment>
<evidence type="ECO:0000313" key="3">
    <source>
        <dbReference type="Proteomes" id="UP000184514"/>
    </source>
</evidence>
<feature type="transmembrane region" description="Helical" evidence="1">
    <location>
        <begin position="6"/>
        <end position="31"/>
    </location>
</feature>
<keyword evidence="1" id="KW-1133">Transmembrane helix</keyword>
<dbReference type="EMBL" id="MLCB01000090">
    <property type="protein sequence ID" value="OJI94757.1"/>
    <property type="molecule type" value="Genomic_DNA"/>
</dbReference>
<evidence type="ECO:0000313" key="2">
    <source>
        <dbReference type="EMBL" id="OJI94757.1"/>
    </source>
</evidence>
<keyword evidence="3" id="KW-1185">Reference proteome</keyword>
<keyword evidence="1" id="KW-0472">Membrane</keyword>
<gene>
    <name evidence="2" type="ORF">PFRI_10570</name>
</gene>
<protein>
    <recommendedName>
        <fullName evidence="4">C4-dicarboxylate ABC transporter permease</fullName>
    </recommendedName>
</protein>
<reference evidence="2 3" key="1">
    <citation type="submission" date="2016-10" db="EMBL/GenBank/DDBJ databases">
        <title>Genome sequence of Planktotalea frisia SH6-1.</title>
        <authorList>
            <person name="Poehlein A."/>
            <person name="Bakenhus I."/>
            <person name="Voget S."/>
            <person name="Brinkhoff T."/>
            <person name="Simon M."/>
        </authorList>
    </citation>
    <scope>NUCLEOTIDE SEQUENCE [LARGE SCALE GENOMIC DNA]</scope>
    <source>
        <strain evidence="2 3">SH6-1</strain>
    </source>
</reference>
<keyword evidence="1" id="KW-0812">Transmembrane</keyword>
<name>A0A1L9NZQ4_9RHOB</name>